<dbReference type="InterPro" id="IPR019775">
    <property type="entry name" value="WD40_repeat_CS"/>
</dbReference>
<dbReference type="InterPro" id="IPR020472">
    <property type="entry name" value="WD40_PAC1"/>
</dbReference>
<feature type="region of interest" description="Disordered" evidence="8">
    <location>
        <begin position="1"/>
        <end position="47"/>
    </location>
</feature>
<comment type="caution">
    <text evidence="11">The sequence shown here is derived from an EMBL/GenBank/DDBJ whole genome shotgun (WGS) entry which is preliminary data.</text>
</comment>
<organism evidence="11 12">
    <name type="scientific">Triparma verrucosa</name>
    <dbReference type="NCBI Taxonomy" id="1606542"/>
    <lineage>
        <taxon>Eukaryota</taxon>
        <taxon>Sar</taxon>
        <taxon>Stramenopiles</taxon>
        <taxon>Ochrophyta</taxon>
        <taxon>Bolidophyceae</taxon>
        <taxon>Parmales</taxon>
        <taxon>Triparmaceae</taxon>
        <taxon>Triparma</taxon>
    </lineage>
</organism>
<dbReference type="PROSITE" id="PS50294">
    <property type="entry name" value="WD_REPEATS_REGION"/>
    <property type="match status" value="6"/>
</dbReference>
<sequence length="1222" mass="137345">MEQELTTVNPLGIDESKKRYSKKASSGVSVASTSSTSSRKRKERTHQLQEVCYSPDGSKIVSCGARDKGIHVWCAQTGAQLLTCDPKKGHTDWVRSIDVYVSADGSRSRIVSGSDDTTIKMWDMNSGFLELKLEGHSNYVWSVAFSPDGSRIVSGSRDKTICVWDAKNGNKIHEITGHENEVNSVAFSPDGASIVSASDDDSVCIWSAKTGRRLQKLIGHTGGCTCSVDFSPDGKFILSGAADKTIRIWSAETGDQLREIKTPDKVRAVSFSSDGSRIVAGQFDGSISVWNVSSGSRIFELLGHTYLARSVKFSPDGSRIISGSPDDCTLRVWNISTQGDVAFPCNELHLSILFDETLEKTKSLLEASPELSQDADGFKRMPLQIFCKRMEISQKSKEQETLSPNLDEKDLQKVLETLVNLNPKAILIDRIFESMSFSNQKLFFEILINAGRDRKGQGDKENETLTADSEVKEMTPGSSRILSGIGMKTMEGRSSKVLIRPSLLNVESEGSDKNGEHQQQPAAGDTDDVDSDEVLKDDLSLGKTDELYEGIMASFREKNVKDLEANVEKYTNNGCLDLFAWQQFLELYHQNDSTQFVEDLALLFDATWRILVVSNRKVDAASKSMKKAITDAVEKYSLMNHSERKNLLPELLANHGNALQRLAATKLFRFYLDSHMKSGVMQLYYLEVSMFLLFSYFFYKFSIDFKHAESWEDLFLYPEDISWDNNDPIASVFNIPFSFLTEPVLWCLSLAIYFLLRELAQFWALMKLGVHMSWFDDFWNVIDVMASAGTITLYVFGFYKGPGANFEMYASFISIFVWMKVLGYAKARSQPIATFVLMLSQILRDLTSFLSVLLIIIFMFGHAFYLVLSPPSPPNQDEYWNLNHTHYNSTVPKNPNNYTSGCWHTQNYNEIVCFTNTTNTTGITEVYVEPPSPKDVIDGDGDISFSTPTSTAFSLYLMVLGTFEPSAIVGFWANTLFFCYSFLVVIILLNVLIAIVSDSYDDVLVKSSELFWISRTNLIAEITSTFGWALTDDSGANFAMRTRFFVGKMKSAWKDNLKLMYGFSVHKWSNKNNKLALLIRILLSPIIVGFTILFPLYVCFAMGYPMILSYFPLICLDAYKHAKNRGARGKGKGLDLSIEADSSDWSGKVLDIVRRVNKQTSSESNKTNDKIKSLTEDVDYLKKKLDESEEKREEMLLIMLEIRRDQVKSRRGGETEDGRGGR</sequence>
<evidence type="ECO:0000313" key="11">
    <source>
        <dbReference type="EMBL" id="GMH87295.1"/>
    </source>
</evidence>
<feature type="region of interest" description="Disordered" evidence="8">
    <location>
        <begin position="454"/>
        <end position="483"/>
    </location>
</feature>
<reference evidence="12" key="1">
    <citation type="journal article" date="2023" name="Commun. Biol.">
        <title>Genome analysis of Parmales, the sister group of diatoms, reveals the evolutionary specialization of diatoms from phago-mixotrophs to photoautotrophs.</title>
        <authorList>
            <person name="Ban H."/>
            <person name="Sato S."/>
            <person name="Yoshikawa S."/>
            <person name="Yamada K."/>
            <person name="Nakamura Y."/>
            <person name="Ichinomiya M."/>
            <person name="Sato N."/>
            <person name="Blanc-Mathieu R."/>
            <person name="Endo H."/>
            <person name="Kuwata A."/>
            <person name="Ogata H."/>
        </authorList>
    </citation>
    <scope>NUCLEOTIDE SEQUENCE [LARGE SCALE GENOMIC DNA]</scope>
    <source>
        <strain evidence="12">NIES 3699</strain>
    </source>
</reference>
<feature type="repeat" description="WD" evidence="7">
    <location>
        <begin position="266"/>
        <end position="300"/>
    </location>
</feature>
<dbReference type="AlphaFoldDB" id="A0A9W7BJH7"/>
<feature type="transmembrane region" description="Helical" evidence="9">
    <location>
        <begin position="808"/>
        <end position="825"/>
    </location>
</feature>
<accession>A0A9W7BJH7</accession>
<dbReference type="Proteomes" id="UP001165160">
    <property type="component" value="Unassembled WGS sequence"/>
</dbReference>
<feature type="repeat" description="WD" evidence="7">
    <location>
        <begin position="301"/>
        <end position="343"/>
    </location>
</feature>
<feature type="transmembrane region" description="Helical" evidence="9">
    <location>
        <begin position="846"/>
        <end position="868"/>
    </location>
</feature>
<keyword evidence="4" id="KW-0677">Repeat</keyword>
<feature type="repeat" description="WD" evidence="7">
    <location>
        <begin position="133"/>
        <end position="174"/>
    </location>
</feature>
<evidence type="ECO:0000256" key="5">
    <source>
        <dbReference type="ARBA" id="ARBA00022989"/>
    </source>
</evidence>
<gene>
    <name evidence="11" type="ORF">TrVE_jg2227</name>
</gene>
<feature type="transmembrane region" description="Helical" evidence="9">
    <location>
        <begin position="971"/>
        <end position="996"/>
    </location>
</feature>
<protein>
    <recommendedName>
        <fullName evidence="10">Ion transport domain-containing protein</fullName>
    </recommendedName>
</protein>
<dbReference type="Pfam" id="PF00520">
    <property type="entry name" value="Ion_trans"/>
    <property type="match status" value="1"/>
</dbReference>
<keyword evidence="5 9" id="KW-1133">Transmembrane helix</keyword>
<feature type="repeat" description="WD" evidence="7">
    <location>
        <begin position="175"/>
        <end position="216"/>
    </location>
</feature>
<comment type="subcellular location">
    <subcellularLocation>
        <location evidence="1">Membrane</location>
        <topology evidence="1">Multi-pass membrane protein</topology>
    </subcellularLocation>
</comment>
<dbReference type="InterPro" id="IPR005821">
    <property type="entry name" value="Ion_trans_dom"/>
</dbReference>
<feature type="region of interest" description="Disordered" evidence="8">
    <location>
        <begin position="507"/>
        <end position="531"/>
    </location>
</feature>
<keyword evidence="2 7" id="KW-0853">WD repeat</keyword>
<evidence type="ECO:0000313" key="12">
    <source>
        <dbReference type="Proteomes" id="UP001165160"/>
    </source>
</evidence>
<evidence type="ECO:0000256" key="9">
    <source>
        <dbReference type="SAM" id="Phobius"/>
    </source>
</evidence>
<dbReference type="PROSITE" id="PS00678">
    <property type="entry name" value="WD_REPEATS_1"/>
    <property type="match status" value="4"/>
</dbReference>
<evidence type="ECO:0000256" key="3">
    <source>
        <dbReference type="ARBA" id="ARBA00022692"/>
    </source>
</evidence>
<dbReference type="InterPro" id="IPR015943">
    <property type="entry name" value="WD40/YVTN_repeat-like_dom_sf"/>
</dbReference>
<name>A0A9W7BJH7_9STRA</name>
<dbReference type="PANTHER" id="PTHR22847:SF637">
    <property type="entry name" value="WD REPEAT DOMAIN 5B"/>
    <property type="match status" value="1"/>
</dbReference>
<evidence type="ECO:0000256" key="1">
    <source>
        <dbReference type="ARBA" id="ARBA00004141"/>
    </source>
</evidence>
<feature type="repeat" description="WD" evidence="7">
    <location>
        <begin position="227"/>
        <end position="259"/>
    </location>
</feature>
<dbReference type="CDD" id="cd00200">
    <property type="entry name" value="WD40"/>
    <property type="match status" value="1"/>
</dbReference>
<feature type="compositionally biased region" description="Low complexity" evidence="8">
    <location>
        <begin position="23"/>
        <end position="37"/>
    </location>
</feature>
<dbReference type="GO" id="GO:0016020">
    <property type="term" value="C:membrane"/>
    <property type="evidence" value="ECO:0007669"/>
    <property type="project" value="UniProtKB-SubCell"/>
</dbReference>
<feature type="transmembrane region" description="Helical" evidence="9">
    <location>
        <begin position="777"/>
        <end position="796"/>
    </location>
</feature>
<dbReference type="InterPro" id="IPR036322">
    <property type="entry name" value="WD40_repeat_dom_sf"/>
</dbReference>
<dbReference type="SUPFAM" id="SSF50978">
    <property type="entry name" value="WD40 repeat-like"/>
    <property type="match status" value="1"/>
</dbReference>
<dbReference type="PROSITE" id="PS50082">
    <property type="entry name" value="WD_REPEATS_2"/>
    <property type="match status" value="6"/>
</dbReference>
<dbReference type="PRINTS" id="PR00320">
    <property type="entry name" value="GPROTEINBRPT"/>
</dbReference>
<keyword evidence="12" id="KW-1185">Reference proteome</keyword>
<dbReference type="PANTHER" id="PTHR22847">
    <property type="entry name" value="WD40 REPEAT PROTEIN"/>
    <property type="match status" value="1"/>
</dbReference>
<dbReference type="EMBL" id="BRXX01000070">
    <property type="protein sequence ID" value="GMH87295.1"/>
    <property type="molecule type" value="Genomic_DNA"/>
</dbReference>
<evidence type="ECO:0000259" key="10">
    <source>
        <dbReference type="Pfam" id="PF00520"/>
    </source>
</evidence>
<feature type="domain" description="Ion transport" evidence="10">
    <location>
        <begin position="751"/>
        <end position="1003"/>
    </location>
</feature>
<dbReference type="SMART" id="SM00320">
    <property type="entry name" value="WD40"/>
    <property type="match status" value="7"/>
</dbReference>
<keyword evidence="3 9" id="KW-0812">Transmembrane</keyword>
<dbReference type="GO" id="GO:0005216">
    <property type="term" value="F:monoatomic ion channel activity"/>
    <property type="evidence" value="ECO:0007669"/>
    <property type="project" value="InterPro"/>
</dbReference>
<dbReference type="GO" id="GO:1990234">
    <property type="term" value="C:transferase complex"/>
    <property type="evidence" value="ECO:0007669"/>
    <property type="project" value="UniProtKB-ARBA"/>
</dbReference>
<feature type="transmembrane region" description="Helical" evidence="9">
    <location>
        <begin position="1077"/>
        <end position="1096"/>
    </location>
</feature>
<dbReference type="Gene3D" id="2.130.10.10">
    <property type="entry name" value="YVTN repeat-like/Quinoprotein amine dehydrogenase"/>
    <property type="match status" value="2"/>
</dbReference>
<evidence type="ECO:0000256" key="2">
    <source>
        <dbReference type="ARBA" id="ARBA00022574"/>
    </source>
</evidence>
<feature type="compositionally biased region" description="Basic and acidic residues" evidence="8">
    <location>
        <begin position="454"/>
        <end position="473"/>
    </location>
</feature>
<evidence type="ECO:0000256" key="6">
    <source>
        <dbReference type="ARBA" id="ARBA00023136"/>
    </source>
</evidence>
<dbReference type="Pfam" id="PF00400">
    <property type="entry name" value="WD40"/>
    <property type="match status" value="7"/>
</dbReference>
<feature type="repeat" description="WD" evidence="7">
    <location>
        <begin position="87"/>
        <end position="127"/>
    </location>
</feature>
<evidence type="ECO:0000256" key="8">
    <source>
        <dbReference type="SAM" id="MobiDB-lite"/>
    </source>
</evidence>
<evidence type="ECO:0000256" key="7">
    <source>
        <dbReference type="PROSITE-ProRule" id="PRU00221"/>
    </source>
</evidence>
<proteinExistence type="predicted"/>
<evidence type="ECO:0000256" key="4">
    <source>
        <dbReference type="ARBA" id="ARBA00022737"/>
    </source>
</evidence>
<keyword evidence="6 9" id="KW-0472">Membrane</keyword>
<dbReference type="InterPro" id="IPR001680">
    <property type="entry name" value="WD40_rpt"/>
</dbReference>
<feature type="transmembrane region" description="Helical" evidence="9">
    <location>
        <begin position="735"/>
        <end position="756"/>
    </location>
</feature>